<sequence length="335" mass="35893">MKKGILFFIGMFVFAFNTKAQDGFEGYLLAGDNDRTQLIEAYINPAMKGLINGTNSGWYHTAKVHKTLGFDVTIFANGSTAPSEDQLFSLSGLTSINQPTGNLNGVATVAGSENTRQSATVNYTQNGILYSTTFNTPGGIDEDLPLGVFPSAGVQVNVGLPASFEGSVRYIPTVDFDGVEAGLFGIGIKKEITSWFGPLDKLPLHVALMATYTNVTADYEIESGGNISTNNGLAAFKLNSYSFHAIGSLNFPIINVYGGVGYGTGNSSLTMSGDYTLNYGLQTRTISDPIDSDFDASSFRTTAGIRLSLGFFKFFADYTLQEYNTVNAGVAFSFR</sequence>
<dbReference type="OrthoDB" id="9775382at2"/>
<organism evidence="1 2">
    <name type="scientific">Polaribacter vadi</name>
    <dbReference type="NCBI Taxonomy" id="1774273"/>
    <lineage>
        <taxon>Bacteria</taxon>
        <taxon>Pseudomonadati</taxon>
        <taxon>Bacteroidota</taxon>
        <taxon>Flavobacteriia</taxon>
        <taxon>Flavobacteriales</taxon>
        <taxon>Flavobacteriaceae</taxon>
    </lineage>
</organism>
<reference evidence="2" key="1">
    <citation type="submission" date="2016-02" db="EMBL/GenBank/DDBJ databases">
        <authorList>
            <person name="Shin S.-K."/>
            <person name="Yi H."/>
            <person name="Kim E."/>
        </authorList>
    </citation>
    <scope>NUCLEOTIDE SEQUENCE [LARGE SCALE GENOMIC DNA]</scope>
    <source>
        <strain evidence="2">LPB0003</strain>
    </source>
</reference>
<dbReference type="Proteomes" id="UP000092584">
    <property type="component" value="Unassembled WGS sequence"/>
</dbReference>
<accession>A0A1B8TR49</accession>
<dbReference type="InterPro" id="IPR046495">
    <property type="entry name" value="DUF6588"/>
</dbReference>
<dbReference type="Pfam" id="PF20230">
    <property type="entry name" value="DUF6588"/>
    <property type="match status" value="1"/>
</dbReference>
<keyword evidence="2" id="KW-1185">Reference proteome</keyword>
<proteinExistence type="predicted"/>
<dbReference type="AlphaFoldDB" id="A0A1B8TR49"/>
<protein>
    <submittedName>
        <fullName evidence="1">Uncharacterized protein</fullName>
    </submittedName>
</protein>
<dbReference type="EMBL" id="LSFM01000025">
    <property type="protein sequence ID" value="OBY61938.1"/>
    <property type="molecule type" value="Genomic_DNA"/>
</dbReference>
<dbReference type="KEGG" id="pob:LPB03_15105"/>
<evidence type="ECO:0000313" key="2">
    <source>
        <dbReference type="Proteomes" id="UP000092584"/>
    </source>
</evidence>
<gene>
    <name evidence="1" type="ORF">LPB3_14205</name>
</gene>
<comment type="caution">
    <text evidence="1">The sequence shown here is derived from an EMBL/GenBank/DDBJ whole genome shotgun (WGS) entry which is preliminary data.</text>
</comment>
<dbReference type="STRING" id="1774273.LPB03_15105"/>
<name>A0A1B8TR49_9FLAO</name>
<dbReference type="RefSeq" id="WP_065320293.1">
    <property type="nucleotide sequence ID" value="NZ_CP017477.1"/>
</dbReference>
<evidence type="ECO:0000313" key="1">
    <source>
        <dbReference type="EMBL" id="OBY61938.1"/>
    </source>
</evidence>